<sequence>MKILLCIFIILQSVMVIFSYMTFTNLKCGTKDIRFTNFEKCYIKAVNRTHKYIDLHANLYQLPVDNVTVRVKLMRLDHGYKPFFVDITIDGCRFLKHQGNPILKLLYNTYKNSTNLNHTCPVNHDIIVDHLWTGNVDSDIMKHIPIMNGDYALYSEWSVYNIVRAFVNFYVKITPGRN</sequence>
<evidence type="ECO:0000313" key="1">
    <source>
        <dbReference type="Proteomes" id="UP001652628"/>
    </source>
</evidence>
<dbReference type="PANTHER" id="PTHR20898">
    <property type="entry name" value="DAEDALUS ON 3-RELATED-RELATED"/>
    <property type="match status" value="1"/>
</dbReference>
<proteinExistence type="predicted"/>
<dbReference type="InterPro" id="IPR010512">
    <property type="entry name" value="DUF1091"/>
</dbReference>
<dbReference type="Proteomes" id="UP001652628">
    <property type="component" value="Chromosome 3"/>
</dbReference>
<name>A0AB39Z1E8_DROSZ</name>
<dbReference type="AlphaFoldDB" id="A0AB39Z1E8"/>
<dbReference type="Pfam" id="PF06477">
    <property type="entry name" value="DUF1091"/>
    <property type="match status" value="1"/>
</dbReference>
<accession>A0AB39Z1E8</accession>
<reference evidence="2" key="1">
    <citation type="submission" date="2025-08" db="UniProtKB">
        <authorList>
            <consortium name="RefSeq"/>
        </authorList>
    </citation>
    <scope>IDENTIFICATION</scope>
</reference>
<gene>
    <name evidence="2" type="primary">LOC108007475</name>
</gene>
<dbReference type="SMART" id="SM00697">
    <property type="entry name" value="DM8"/>
    <property type="match status" value="1"/>
</dbReference>
<evidence type="ECO:0000313" key="2">
    <source>
        <dbReference type="RefSeq" id="XP_016926645.3"/>
    </source>
</evidence>
<keyword evidence="1" id="KW-1185">Reference proteome</keyword>
<protein>
    <submittedName>
        <fullName evidence="2">Uncharacterized protein</fullName>
    </submittedName>
</protein>
<organism evidence="1 2">
    <name type="scientific">Drosophila suzukii</name>
    <name type="common">Spotted-wing drosophila fruit fly</name>
    <dbReference type="NCBI Taxonomy" id="28584"/>
    <lineage>
        <taxon>Eukaryota</taxon>
        <taxon>Metazoa</taxon>
        <taxon>Ecdysozoa</taxon>
        <taxon>Arthropoda</taxon>
        <taxon>Hexapoda</taxon>
        <taxon>Insecta</taxon>
        <taxon>Pterygota</taxon>
        <taxon>Neoptera</taxon>
        <taxon>Endopterygota</taxon>
        <taxon>Diptera</taxon>
        <taxon>Brachycera</taxon>
        <taxon>Muscomorpha</taxon>
        <taxon>Ephydroidea</taxon>
        <taxon>Drosophilidae</taxon>
        <taxon>Drosophila</taxon>
        <taxon>Sophophora</taxon>
    </lineage>
</organism>
<dbReference type="RefSeq" id="XP_016926645.3">
    <property type="nucleotide sequence ID" value="XM_017071156.3"/>
</dbReference>
<dbReference type="PANTHER" id="PTHR20898:SF0">
    <property type="entry name" value="DAEDALUS ON 3-RELATED"/>
    <property type="match status" value="1"/>
</dbReference>
<dbReference type="GeneID" id="108007475"/>